<sequence>MKNLFLLLSILTIMMLSACTSSIHMSQVDVGSNSQKELEHGKIIAIEKSQKNILGFVYNTGYVDQAYIELLQQCPTGTAMINVEYLTNHGFLRWTDKIRIKAICQ</sequence>
<evidence type="ECO:0000256" key="1">
    <source>
        <dbReference type="SAM" id="SignalP"/>
    </source>
</evidence>
<evidence type="ECO:0000313" key="3">
    <source>
        <dbReference type="Proteomes" id="UP000029868"/>
    </source>
</evidence>
<dbReference type="PROSITE" id="PS51257">
    <property type="entry name" value="PROKAR_LIPOPROTEIN"/>
    <property type="match status" value="1"/>
</dbReference>
<evidence type="ECO:0008006" key="4">
    <source>
        <dbReference type="Google" id="ProtNLM"/>
    </source>
</evidence>
<feature type="chain" id="PRO_5001949208" description="Lipoprotein" evidence="1">
    <location>
        <begin position="19"/>
        <end position="105"/>
    </location>
</feature>
<comment type="caution">
    <text evidence="2">The sequence shown here is derived from an EMBL/GenBank/DDBJ whole genome shotgun (WGS) entry which is preliminary data.</text>
</comment>
<dbReference type="OrthoDB" id="330198at2"/>
<proteinExistence type="predicted"/>
<dbReference type="Proteomes" id="UP000029868">
    <property type="component" value="Unassembled WGS sequence"/>
</dbReference>
<name>A0A099KVS9_COLPS</name>
<reference evidence="2 3" key="1">
    <citation type="submission" date="2014-08" db="EMBL/GenBank/DDBJ databases">
        <title>Genomic and Phenotypic Diversity of Colwellia psychrerythraea strains from Disparate Marine Basins.</title>
        <authorList>
            <person name="Techtmann S.M."/>
            <person name="Stelling S.C."/>
            <person name="Utturkar S.M."/>
            <person name="Alshibli N."/>
            <person name="Harris A."/>
            <person name="Brown S.D."/>
            <person name="Hazen T.C."/>
        </authorList>
    </citation>
    <scope>NUCLEOTIDE SEQUENCE [LARGE SCALE GENOMIC DNA]</scope>
    <source>
        <strain evidence="2 3">GAB14E</strain>
    </source>
</reference>
<protein>
    <recommendedName>
        <fullName evidence="4">Lipoprotein</fullName>
    </recommendedName>
</protein>
<dbReference type="EMBL" id="JQEC01000021">
    <property type="protein sequence ID" value="KGJ93967.1"/>
    <property type="molecule type" value="Genomic_DNA"/>
</dbReference>
<feature type="signal peptide" evidence="1">
    <location>
        <begin position="1"/>
        <end position="18"/>
    </location>
</feature>
<dbReference type="AlphaFoldDB" id="A0A099KVS9"/>
<dbReference type="RefSeq" id="WP_033082171.1">
    <property type="nucleotide sequence ID" value="NZ_JQEC01000021.1"/>
</dbReference>
<evidence type="ECO:0000313" key="2">
    <source>
        <dbReference type="EMBL" id="KGJ93967.1"/>
    </source>
</evidence>
<organism evidence="2 3">
    <name type="scientific">Colwellia psychrerythraea</name>
    <name type="common">Vibrio psychroerythus</name>
    <dbReference type="NCBI Taxonomy" id="28229"/>
    <lineage>
        <taxon>Bacteria</taxon>
        <taxon>Pseudomonadati</taxon>
        <taxon>Pseudomonadota</taxon>
        <taxon>Gammaproteobacteria</taxon>
        <taxon>Alteromonadales</taxon>
        <taxon>Colwelliaceae</taxon>
        <taxon>Colwellia</taxon>
    </lineage>
</organism>
<gene>
    <name evidence="2" type="ORF">GAB14E_2522</name>
</gene>
<dbReference type="PATRIC" id="fig|28229.3.peg.2145"/>
<accession>A0A099KVS9</accession>
<keyword evidence="1" id="KW-0732">Signal</keyword>